<gene>
    <name evidence="2" type="ORF">ABVT43_10295</name>
</gene>
<keyword evidence="1" id="KW-0812">Transmembrane</keyword>
<keyword evidence="3" id="KW-1185">Reference proteome</keyword>
<name>A0ABV2BVE7_9GAMM</name>
<proteinExistence type="predicted"/>
<feature type="transmembrane region" description="Helical" evidence="1">
    <location>
        <begin position="54"/>
        <end position="73"/>
    </location>
</feature>
<keyword evidence="1" id="KW-1133">Transmembrane helix</keyword>
<evidence type="ECO:0000313" key="2">
    <source>
        <dbReference type="EMBL" id="MET1255517.1"/>
    </source>
</evidence>
<dbReference type="Proteomes" id="UP001548189">
    <property type="component" value="Unassembled WGS sequence"/>
</dbReference>
<accession>A0ABV2BVE7</accession>
<keyword evidence="1" id="KW-0472">Membrane</keyword>
<evidence type="ECO:0000256" key="1">
    <source>
        <dbReference type="SAM" id="Phobius"/>
    </source>
</evidence>
<evidence type="ECO:0008006" key="4">
    <source>
        <dbReference type="Google" id="ProtNLM"/>
    </source>
</evidence>
<evidence type="ECO:0000313" key="3">
    <source>
        <dbReference type="Proteomes" id="UP001548189"/>
    </source>
</evidence>
<sequence length="146" mass="16022">MLSPYNLLRLLLLGAGLGWGLTVIGAVLPWEFAVEHLQKFGGSGPIPDDKMLNYWLRMASGAFGIIGLLFLLAAKNPQKYANIIPILGFASVFEGIILLFYGIMFDLRFFPFVVDLSIAFVPGIGILMFKNSIHQSVNSTTNELAD</sequence>
<feature type="transmembrane region" description="Helical" evidence="1">
    <location>
        <begin position="80"/>
        <end position="103"/>
    </location>
</feature>
<feature type="transmembrane region" description="Helical" evidence="1">
    <location>
        <begin position="109"/>
        <end position="129"/>
    </location>
</feature>
<comment type="caution">
    <text evidence="2">The sequence shown here is derived from an EMBL/GenBank/DDBJ whole genome shotgun (WGS) entry which is preliminary data.</text>
</comment>
<organism evidence="2 3">
    <name type="scientific">Aliikangiella maris</name>
    <dbReference type="NCBI Taxonomy" id="3162458"/>
    <lineage>
        <taxon>Bacteria</taxon>
        <taxon>Pseudomonadati</taxon>
        <taxon>Pseudomonadota</taxon>
        <taxon>Gammaproteobacteria</taxon>
        <taxon>Oceanospirillales</taxon>
        <taxon>Pleioneaceae</taxon>
        <taxon>Aliikangiella</taxon>
    </lineage>
</organism>
<protein>
    <recommendedName>
        <fullName evidence="4">DUF4345 domain-containing protein</fullName>
    </recommendedName>
</protein>
<reference evidence="2 3" key="1">
    <citation type="submission" date="2024-06" db="EMBL/GenBank/DDBJ databases">
        <authorList>
            <person name="Li F."/>
        </authorList>
    </citation>
    <scope>NUCLEOTIDE SEQUENCE [LARGE SCALE GENOMIC DNA]</scope>
    <source>
        <strain evidence="2 3">GXAS 311</strain>
    </source>
</reference>
<dbReference type="EMBL" id="JBEVCJ010000010">
    <property type="protein sequence ID" value="MET1255517.1"/>
    <property type="molecule type" value="Genomic_DNA"/>
</dbReference>